<dbReference type="Proteomes" id="UP000184232">
    <property type="component" value="Unassembled WGS sequence"/>
</dbReference>
<dbReference type="OrthoDB" id="1373771at2"/>
<reference evidence="2 3" key="1">
    <citation type="submission" date="2016-11" db="EMBL/GenBank/DDBJ databases">
        <authorList>
            <person name="Jaros S."/>
            <person name="Januszkiewicz K."/>
            <person name="Wedrychowicz H."/>
        </authorList>
    </citation>
    <scope>NUCLEOTIDE SEQUENCE [LARGE SCALE GENOMIC DNA]</scope>
    <source>
        <strain evidence="2 3">DSM 22807</strain>
    </source>
</reference>
<evidence type="ECO:0000313" key="3">
    <source>
        <dbReference type="Proteomes" id="UP000184232"/>
    </source>
</evidence>
<keyword evidence="3" id="KW-1185">Reference proteome</keyword>
<accession>A0A1M6LTD3</accession>
<feature type="domain" description="DUF7660" evidence="1">
    <location>
        <begin position="2"/>
        <end position="75"/>
    </location>
</feature>
<gene>
    <name evidence="2" type="ORF">SAMN05444337_2518</name>
</gene>
<dbReference type="AlphaFoldDB" id="A0A1M6LTD3"/>
<dbReference type="RefSeq" id="WP_072785652.1">
    <property type="nucleotide sequence ID" value="NZ_CP045292.1"/>
</dbReference>
<dbReference type="Pfam" id="PF24693">
    <property type="entry name" value="DUF7660"/>
    <property type="match status" value="1"/>
</dbReference>
<proteinExistence type="predicted"/>
<dbReference type="EMBL" id="FQZH01000006">
    <property type="protein sequence ID" value="SHJ74386.1"/>
    <property type="molecule type" value="Genomic_DNA"/>
</dbReference>
<evidence type="ECO:0000313" key="2">
    <source>
        <dbReference type="EMBL" id="SHJ74386.1"/>
    </source>
</evidence>
<sequence length="75" mass="8983">MTRIEFIEFLKEFKTDFDQNKENWENINLSDFLESMIAYTEDIQGFYDNMGMKINADNPTWENFSHILKGASIYE</sequence>
<evidence type="ECO:0000259" key="1">
    <source>
        <dbReference type="Pfam" id="PF24693"/>
    </source>
</evidence>
<dbReference type="STRING" id="683124.SAMN05444337_2518"/>
<organism evidence="2 3">
    <name type="scientific">Flavobacterium haoranii</name>
    <dbReference type="NCBI Taxonomy" id="683124"/>
    <lineage>
        <taxon>Bacteria</taxon>
        <taxon>Pseudomonadati</taxon>
        <taxon>Bacteroidota</taxon>
        <taxon>Flavobacteriia</taxon>
        <taxon>Flavobacteriales</taxon>
        <taxon>Flavobacteriaceae</taxon>
        <taxon>Flavobacterium</taxon>
    </lineage>
</organism>
<dbReference type="InterPro" id="IPR056077">
    <property type="entry name" value="DUF7660"/>
</dbReference>
<name>A0A1M6LTD3_9FLAO</name>
<protein>
    <recommendedName>
        <fullName evidence="1">DUF7660 domain-containing protein</fullName>
    </recommendedName>
</protein>